<evidence type="ECO:0000313" key="3">
    <source>
        <dbReference type="Proteomes" id="UP001465976"/>
    </source>
</evidence>
<evidence type="ECO:0000313" key="2">
    <source>
        <dbReference type="EMBL" id="KAL0573786.1"/>
    </source>
</evidence>
<keyword evidence="3" id="KW-1185">Reference proteome</keyword>
<name>A0ABR3FEQ3_9AGAR</name>
<gene>
    <name evidence="2" type="ORF">V5O48_008173</name>
</gene>
<keyword evidence="1" id="KW-0732">Signal</keyword>
<evidence type="ECO:0000256" key="1">
    <source>
        <dbReference type="SAM" id="SignalP"/>
    </source>
</evidence>
<dbReference type="EMBL" id="JBAHYK010000464">
    <property type="protein sequence ID" value="KAL0573786.1"/>
    <property type="molecule type" value="Genomic_DNA"/>
</dbReference>
<sequence>MRVPLLLLSAFPLCLYGKPTPKAQAFDFASVKYVYAFGDSYSFVQGIAGHANFRLKLGRHSIFTIDDTDISSKPPSIKLEFLTGCFEGLPAQCEKQLWDFAFAGADIDATILPRHHDFTLQLVEQVDQWVQFASEVVPHPDNETLTAWWIGINDTGDSMNNASITDFAAFWEKEITSYFSAVQLAHDNGLKTHLFINVPPGDRSPIWLTRTDASVIRSHIQLYNQVLAEHSEDFASRNPGETWLSVYAPIILTHVTTGR</sequence>
<protein>
    <recommendedName>
        <fullName evidence="4">Carbohydrate esterase family 16 protein</fullName>
    </recommendedName>
</protein>
<evidence type="ECO:0008006" key="4">
    <source>
        <dbReference type="Google" id="ProtNLM"/>
    </source>
</evidence>
<comment type="caution">
    <text evidence="2">The sequence shown here is derived from an EMBL/GenBank/DDBJ whole genome shotgun (WGS) entry which is preliminary data.</text>
</comment>
<dbReference type="Gene3D" id="3.40.50.1110">
    <property type="entry name" value="SGNH hydrolase"/>
    <property type="match status" value="1"/>
</dbReference>
<organism evidence="2 3">
    <name type="scientific">Marasmius crinis-equi</name>
    <dbReference type="NCBI Taxonomy" id="585013"/>
    <lineage>
        <taxon>Eukaryota</taxon>
        <taxon>Fungi</taxon>
        <taxon>Dikarya</taxon>
        <taxon>Basidiomycota</taxon>
        <taxon>Agaricomycotina</taxon>
        <taxon>Agaricomycetes</taxon>
        <taxon>Agaricomycetidae</taxon>
        <taxon>Agaricales</taxon>
        <taxon>Marasmiineae</taxon>
        <taxon>Marasmiaceae</taxon>
        <taxon>Marasmius</taxon>
    </lineage>
</organism>
<feature type="chain" id="PRO_5046342380" description="Carbohydrate esterase family 16 protein" evidence="1">
    <location>
        <begin position="18"/>
        <end position="259"/>
    </location>
</feature>
<feature type="signal peptide" evidence="1">
    <location>
        <begin position="1"/>
        <end position="17"/>
    </location>
</feature>
<reference evidence="2 3" key="1">
    <citation type="submission" date="2024-02" db="EMBL/GenBank/DDBJ databases">
        <title>A draft genome for the cacao thread blight pathogen Marasmius crinis-equi.</title>
        <authorList>
            <person name="Cohen S.P."/>
            <person name="Baruah I.K."/>
            <person name="Amoako-Attah I."/>
            <person name="Bukari Y."/>
            <person name="Meinhardt L.W."/>
            <person name="Bailey B.A."/>
        </authorList>
    </citation>
    <scope>NUCLEOTIDE SEQUENCE [LARGE SCALE GENOMIC DNA]</scope>
    <source>
        <strain evidence="2 3">GH-76</strain>
    </source>
</reference>
<proteinExistence type="predicted"/>
<dbReference type="InterPro" id="IPR036514">
    <property type="entry name" value="SGNH_hydro_sf"/>
</dbReference>
<dbReference type="Proteomes" id="UP001465976">
    <property type="component" value="Unassembled WGS sequence"/>
</dbReference>
<accession>A0ABR3FEQ3</accession>